<evidence type="ECO:0000313" key="3">
    <source>
        <dbReference type="Proteomes" id="UP001601444"/>
    </source>
</evidence>
<reference evidence="2 3" key="1">
    <citation type="submission" date="2024-10" db="EMBL/GenBank/DDBJ databases">
        <title>The Natural Products Discovery Center: Release of the First 8490 Sequenced Strains for Exploring Actinobacteria Biosynthetic Diversity.</title>
        <authorList>
            <person name="Kalkreuter E."/>
            <person name="Kautsar S.A."/>
            <person name="Yang D."/>
            <person name="Bader C.D."/>
            <person name="Teijaro C.N."/>
            <person name="Fluegel L."/>
            <person name="Davis C.M."/>
            <person name="Simpson J.R."/>
            <person name="Lauterbach L."/>
            <person name="Steele A.D."/>
            <person name="Gui C."/>
            <person name="Meng S."/>
            <person name="Li G."/>
            <person name="Viehrig K."/>
            <person name="Ye F."/>
            <person name="Su P."/>
            <person name="Kiefer A.F."/>
            <person name="Nichols A."/>
            <person name="Cepeda A.J."/>
            <person name="Yan W."/>
            <person name="Fan B."/>
            <person name="Jiang Y."/>
            <person name="Adhikari A."/>
            <person name="Zheng C.-J."/>
            <person name="Schuster L."/>
            <person name="Cowan T.M."/>
            <person name="Smanski M.J."/>
            <person name="Chevrette M.G."/>
            <person name="De Carvalho L.P.S."/>
            <person name="Shen B."/>
        </authorList>
    </citation>
    <scope>NUCLEOTIDE SEQUENCE [LARGE SCALE GENOMIC DNA]</scope>
    <source>
        <strain evidence="2 3">NPDC004045</strain>
    </source>
</reference>
<keyword evidence="1" id="KW-0812">Transmembrane</keyword>
<dbReference type="RefSeq" id="WP_387699750.1">
    <property type="nucleotide sequence ID" value="NZ_JBIAMX010000004.1"/>
</dbReference>
<evidence type="ECO:0000256" key="1">
    <source>
        <dbReference type="SAM" id="Phobius"/>
    </source>
</evidence>
<accession>A0ABW6PKZ4</accession>
<keyword evidence="1" id="KW-1133">Transmembrane helix</keyword>
<gene>
    <name evidence="2" type="ORF">ACFYTF_09530</name>
</gene>
<dbReference type="EMBL" id="JBIAMX010000004">
    <property type="protein sequence ID" value="MFF0543069.1"/>
    <property type="molecule type" value="Genomic_DNA"/>
</dbReference>
<keyword evidence="1" id="KW-0472">Membrane</keyword>
<evidence type="ECO:0000313" key="2">
    <source>
        <dbReference type="EMBL" id="MFF0543069.1"/>
    </source>
</evidence>
<feature type="transmembrane region" description="Helical" evidence="1">
    <location>
        <begin position="104"/>
        <end position="123"/>
    </location>
</feature>
<feature type="transmembrane region" description="Helical" evidence="1">
    <location>
        <begin position="81"/>
        <end position="98"/>
    </location>
</feature>
<dbReference type="Proteomes" id="UP001601444">
    <property type="component" value="Unassembled WGS sequence"/>
</dbReference>
<sequence length="140" mass="14325">MAERDETEAGVPATVRAAGVLVTLEGVTGVVAAIVNVVRAALGEDQSIVSGIGNAIWFGAIGGGVLAAGVSLLLGKRWGRAIAAIANLLLLPVAWSLLTDSHQPLYGVLLGVVVIATLATLFAPPSNRWMARDYGELPAD</sequence>
<comment type="caution">
    <text evidence="2">The sequence shown here is derived from an EMBL/GenBank/DDBJ whole genome shotgun (WGS) entry which is preliminary data.</text>
</comment>
<evidence type="ECO:0008006" key="4">
    <source>
        <dbReference type="Google" id="ProtNLM"/>
    </source>
</evidence>
<feature type="transmembrane region" description="Helical" evidence="1">
    <location>
        <begin position="55"/>
        <end position="74"/>
    </location>
</feature>
<organism evidence="2 3">
    <name type="scientific">Nocardia thailandica</name>
    <dbReference type="NCBI Taxonomy" id="257275"/>
    <lineage>
        <taxon>Bacteria</taxon>
        <taxon>Bacillati</taxon>
        <taxon>Actinomycetota</taxon>
        <taxon>Actinomycetes</taxon>
        <taxon>Mycobacteriales</taxon>
        <taxon>Nocardiaceae</taxon>
        <taxon>Nocardia</taxon>
    </lineage>
</organism>
<proteinExistence type="predicted"/>
<protein>
    <recommendedName>
        <fullName evidence="4">Integral membrane protein</fullName>
    </recommendedName>
</protein>
<name>A0ABW6PKZ4_9NOCA</name>
<keyword evidence="3" id="KW-1185">Reference proteome</keyword>